<feature type="chain" id="PRO_5040414198" evidence="1">
    <location>
        <begin position="19"/>
        <end position="81"/>
    </location>
</feature>
<dbReference type="EMBL" id="JAGMUX010000017">
    <property type="protein sequence ID" value="KAH7234912.1"/>
    <property type="molecule type" value="Genomic_DNA"/>
</dbReference>
<feature type="signal peptide" evidence="1">
    <location>
        <begin position="1"/>
        <end position="18"/>
    </location>
</feature>
<organism evidence="2 3">
    <name type="scientific">Fusarium redolens</name>
    <dbReference type="NCBI Taxonomy" id="48865"/>
    <lineage>
        <taxon>Eukaryota</taxon>
        <taxon>Fungi</taxon>
        <taxon>Dikarya</taxon>
        <taxon>Ascomycota</taxon>
        <taxon>Pezizomycotina</taxon>
        <taxon>Sordariomycetes</taxon>
        <taxon>Hypocreomycetidae</taxon>
        <taxon>Hypocreales</taxon>
        <taxon>Nectriaceae</taxon>
        <taxon>Fusarium</taxon>
        <taxon>Fusarium redolens species complex</taxon>
    </lineage>
</organism>
<keyword evidence="1" id="KW-0732">Signal</keyword>
<evidence type="ECO:0000313" key="2">
    <source>
        <dbReference type="EMBL" id="KAH7234912.1"/>
    </source>
</evidence>
<evidence type="ECO:0000313" key="3">
    <source>
        <dbReference type="Proteomes" id="UP000720189"/>
    </source>
</evidence>
<name>A0A9P9JRC2_FUSRE</name>
<accession>A0A9P9JRC2</accession>
<keyword evidence="3" id="KW-1185">Reference proteome</keyword>
<dbReference type="Proteomes" id="UP000720189">
    <property type="component" value="Unassembled WGS sequence"/>
</dbReference>
<dbReference type="RefSeq" id="XP_046044677.1">
    <property type="nucleotide sequence ID" value="XM_046193887.1"/>
</dbReference>
<protein>
    <submittedName>
        <fullName evidence="2">Uncharacterized protein</fullName>
    </submittedName>
</protein>
<dbReference type="AlphaFoldDB" id="A0A9P9JRC2"/>
<evidence type="ECO:0000256" key="1">
    <source>
        <dbReference type="SAM" id="SignalP"/>
    </source>
</evidence>
<gene>
    <name evidence="2" type="ORF">BKA55DRAFT_579652</name>
</gene>
<reference evidence="2" key="1">
    <citation type="journal article" date="2021" name="Nat. Commun.">
        <title>Genetic determinants of endophytism in the Arabidopsis root mycobiome.</title>
        <authorList>
            <person name="Mesny F."/>
            <person name="Miyauchi S."/>
            <person name="Thiergart T."/>
            <person name="Pickel B."/>
            <person name="Atanasova L."/>
            <person name="Karlsson M."/>
            <person name="Huettel B."/>
            <person name="Barry K.W."/>
            <person name="Haridas S."/>
            <person name="Chen C."/>
            <person name="Bauer D."/>
            <person name="Andreopoulos W."/>
            <person name="Pangilinan J."/>
            <person name="LaButti K."/>
            <person name="Riley R."/>
            <person name="Lipzen A."/>
            <person name="Clum A."/>
            <person name="Drula E."/>
            <person name="Henrissat B."/>
            <person name="Kohler A."/>
            <person name="Grigoriev I.V."/>
            <person name="Martin F.M."/>
            <person name="Hacquard S."/>
        </authorList>
    </citation>
    <scope>NUCLEOTIDE SEQUENCE</scope>
    <source>
        <strain evidence="2">MPI-CAGE-AT-0023</strain>
    </source>
</reference>
<sequence>MWWRGLATLSQLIALLIGGSLVFLGTQPSPLASETCSGVRDFVRADLQNFGPLSYLSKREAFRQIQLRLGYRRMGIVPGRL</sequence>
<dbReference type="GeneID" id="70223841"/>
<comment type="caution">
    <text evidence="2">The sequence shown here is derived from an EMBL/GenBank/DDBJ whole genome shotgun (WGS) entry which is preliminary data.</text>
</comment>
<proteinExistence type="predicted"/>